<keyword evidence="15" id="KW-1185">Reference proteome</keyword>
<evidence type="ECO:0000256" key="6">
    <source>
        <dbReference type="ARBA" id="ARBA00022741"/>
    </source>
</evidence>
<evidence type="ECO:0000256" key="5">
    <source>
        <dbReference type="ARBA" id="ARBA00022679"/>
    </source>
</evidence>
<dbReference type="PANTHER" id="PTHR43071:SF1">
    <property type="entry name" value="2-AMINO-4-HYDROXY-6-HYDROXYMETHYLDIHYDROPTERIDINE PYROPHOSPHOKINASE"/>
    <property type="match status" value="1"/>
</dbReference>
<dbReference type="Pfam" id="PF01288">
    <property type="entry name" value="HPPK"/>
    <property type="match status" value="1"/>
</dbReference>
<evidence type="ECO:0000256" key="4">
    <source>
        <dbReference type="ARBA" id="ARBA00016218"/>
    </source>
</evidence>
<dbReference type="NCBIfam" id="TIGR01498">
    <property type="entry name" value="folK"/>
    <property type="match status" value="1"/>
</dbReference>
<name>I5BY28_9BACT</name>
<sequence length="171" mass="19219">MEDVVLLIGGNLGDRMAYILQATQALTAFFGHAPRRSSAIYETAAWGGASDGAYLNQALVFQSDRSPEQVLDALQQIELQLERTREVRWGDRTMDIDILFFGQRPIDTPRLQVPHPRIVERRFVLYPLWDLFPSGPLPVLAETVGDLLRACPDTCAVEKFSQEQRSSSTAR</sequence>
<evidence type="ECO:0000256" key="2">
    <source>
        <dbReference type="ARBA" id="ARBA00005810"/>
    </source>
</evidence>
<keyword evidence="5" id="KW-0808">Transferase</keyword>
<dbReference type="OrthoDB" id="9808041at2"/>
<evidence type="ECO:0000256" key="11">
    <source>
        <dbReference type="ARBA" id="ARBA00029766"/>
    </source>
</evidence>
<evidence type="ECO:0000256" key="10">
    <source>
        <dbReference type="ARBA" id="ARBA00029409"/>
    </source>
</evidence>
<dbReference type="Proteomes" id="UP000005551">
    <property type="component" value="Unassembled WGS sequence"/>
</dbReference>
<dbReference type="UniPathway" id="UPA00077">
    <property type="reaction ID" value="UER00155"/>
</dbReference>
<dbReference type="EMBL" id="AJYA01000042">
    <property type="protein sequence ID" value="EIM74480.1"/>
    <property type="molecule type" value="Genomic_DNA"/>
</dbReference>
<evidence type="ECO:0000256" key="3">
    <source>
        <dbReference type="ARBA" id="ARBA00013253"/>
    </source>
</evidence>
<keyword evidence="8" id="KW-0067">ATP-binding</keyword>
<dbReference type="GO" id="GO:0046654">
    <property type="term" value="P:tetrahydrofolate biosynthetic process"/>
    <property type="evidence" value="ECO:0007669"/>
    <property type="project" value="UniProtKB-UniPathway"/>
</dbReference>
<dbReference type="AlphaFoldDB" id="I5BY28"/>
<evidence type="ECO:0000256" key="12">
    <source>
        <dbReference type="ARBA" id="ARBA00033413"/>
    </source>
</evidence>
<keyword evidence="7 14" id="KW-0418">Kinase</keyword>
<keyword evidence="6" id="KW-0547">Nucleotide-binding</keyword>
<proteinExistence type="inferred from homology"/>
<evidence type="ECO:0000256" key="7">
    <source>
        <dbReference type="ARBA" id="ARBA00022777"/>
    </source>
</evidence>
<keyword evidence="9" id="KW-0289">Folate biosynthesis</keyword>
<evidence type="ECO:0000256" key="1">
    <source>
        <dbReference type="ARBA" id="ARBA00005051"/>
    </source>
</evidence>
<reference evidence="14 15" key="1">
    <citation type="submission" date="2012-05" db="EMBL/GenBank/DDBJ databases">
        <title>Genome sequence of Nitritalea halalkaliphila LW7.</title>
        <authorList>
            <person name="Jangir P.K."/>
            <person name="Singh A."/>
            <person name="Shivaji S."/>
            <person name="Sharma R."/>
        </authorList>
    </citation>
    <scope>NUCLEOTIDE SEQUENCE [LARGE SCALE GENOMIC DNA]</scope>
    <source>
        <strain evidence="14 15">LW7</strain>
    </source>
</reference>
<dbReference type="RefSeq" id="WP_009056537.1">
    <property type="nucleotide sequence ID" value="NZ_AJYA01000042.1"/>
</dbReference>
<comment type="function">
    <text evidence="10">Catalyzes the transfer of pyrophosphate from adenosine triphosphate (ATP) to 6-hydroxymethyl-7,8-dihydropterin, an enzymatic step in folate biosynthesis pathway.</text>
</comment>
<evidence type="ECO:0000256" key="8">
    <source>
        <dbReference type="ARBA" id="ARBA00022840"/>
    </source>
</evidence>
<dbReference type="GO" id="GO:0046656">
    <property type="term" value="P:folic acid biosynthetic process"/>
    <property type="evidence" value="ECO:0007669"/>
    <property type="project" value="UniProtKB-KW"/>
</dbReference>
<dbReference type="Gene3D" id="3.30.70.560">
    <property type="entry name" value="7,8-Dihydro-6-hydroxymethylpterin-pyrophosphokinase HPPK"/>
    <property type="match status" value="1"/>
</dbReference>
<evidence type="ECO:0000259" key="13">
    <source>
        <dbReference type="Pfam" id="PF01288"/>
    </source>
</evidence>
<organism evidence="14 15">
    <name type="scientific">Nitritalea halalkaliphila LW7</name>
    <dbReference type="NCBI Taxonomy" id="1189621"/>
    <lineage>
        <taxon>Bacteria</taxon>
        <taxon>Pseudomonadati</taxon>
        <taxon>Bacteroidota</taxon>
        <taxon>Cytophagia</taxon>
        <taxon>Cytophagales</taxon>
        <taxon>Cyclobacteriaceae</taxon>
        <taxon>Nitritalea</taxon>
    </lineage>
</organism>
<dbReference type="InterPro" id="IPR035907">
    <property type="entry name" value="Hppk_sf"/>
</dbReference>
<evidence type="ECO:0000256" key="9">
    <source>
        <dbReference type="ARBA" id="ARBA00022909"/>
    </source>
</evidence>
<evidence type="ECO:0000313" key="15">
    <source>
        <dbReference type="Proteomes" id="UP000005551"/>
    </source>
</evidence>
<dbReference type="SUPFAM" id="SSF55083">
    <property type="entry name" value="6-hydroxymethyl-7,8-dihydropterin pyrophosphokinase, HPPK"/>
    <property type="match status" value="1"/>
</dbReference>
<dbReference type="STRING" id="1189621.A3SI_15810"/>
<feature type="domain" description="7,8-dihydro-6-hydroxymethylpterin-pyrophosphokinase" evidence="13">
    <location>
        <begin position="6"/>
        <end position="132"/>
    </location>
</feature>
<dbReference type="CDD" id="cd00483">
    <property type="entry name" value="HPPK"/>
    <property type="match status" value="1"/>
</dbReference>
<dbReference type="PANTHER" id="PTHR43071">
    <property type="entry name" value="2-AMINO-4-HYDROXY-6-HYDROXYMETHYLDIHYDROPTERIDINE PYROPHOSPHOKINASE"/>
    <property type="match status" value="1"/>
</dbReference>
<protein>
    <recommendedName>
        <fullName evidence="4">2-amino-4-hydroxy-6-hydroxymethyldihydropteridine pyrophosphokinase</fullName>
        <ecNumber evidence="3">2.7.6.3</ecNumber>
    </recommendedName>
    <alternativeName>
        <fullName evidence="11">6-hydroxymethyl-7,8-dihydropterin pyrophosphokinase</fullName>
    </alternativeName>
    <alternativeName>
        <fullName evidence="12">7,8-dihydro-6-hydroxymethylpterin-pyrophosphokinase</fullName>
    </alternativeName>
</protein>
<comment type="similarity">
    <text evidence="2">Belongs to the HPPK family.</text>
</comment>
<comment type="caution">
    <text evidence="14">The sequence shown here is derived from an EMBL/GenBank/DDBJ whole genome shotgun (WGS) entry which is preliminary data.</text>
</comment>
<dbReference type="EC" id="2.7.6.3" evidence="3"/>
<dbReference type="InterPro" id="IPR000550">
    <property type="entry name" value="Hppk"/>
</dbReference>
<accession>I5BY28</accession>
<comment type="pathway">
    <text evidence="1">Cofactor biosynthesis; tetrahydrofolate biosynthesis; 2-amino-4-hydroxy-6-hydroxymethyl-7,8-dihydropteridine diphosphate from 7,8-dihydroneopterin triphosphate: step 4/4.</text>
</comment>
<dbReference type="PATRIC" id="fig|1189621.3.peg.3294"/>
<evidence type="ECO:0000313" key="14">
    <source>
        <dbReference type="EMBL" id="EIM74480.1"/>
    </source>
</evidence>
<gene>
    <name evidence="14" type="ORF">A3SI_15810</name>
</gene>
<dbReference type="GO" id="GO:0016301">
    <property type="term" value="F:kinase activity"/>
    <property type="evidence" value="ECO:0007669"/>
    <property type="project" value="UniProtKB-KW"/>
</dbReference>
<dbReference type="GO" id="GO:0003848">
    <property type="term" value="F:2-amino-4-hydroxy-6-hydroxymethyldihydropteridine diphosphokinase activity"/>
    <property type="evidence" value="ECO:0007669"/>
    <property type="project" value="UniProtKB-EC"/>
</dbReference>
<dbReference type="GO" id="GO:0005524">
    <property type="term" value="F:ATP binding"/>
    <property type="evidence" value="ECO:0007669"/>
    <property type="project" value="UniProtKB-KW"/>
</dbReference>